<proteinExistence type="predicted"/>
<gene>
    <name evidence="2" type="ORF">GCM10009808_15170</name>
</gene>
<feature type="transmembrane region" description="Helical" evidence="1">
    <location>
        <begin position="51"/>
        <end position="75"/>
    </location>
</feature>
<keyword evidence="1" id="KW-0812">Transmembrane</keyword>
<organism evidence="2 3">
    <name type="scientific">Microbacterium sediminicola</name>
    <dbReference type="NCBI Taxonomy" id="415210"/>
    <lineage>
        <taxon>Bacteria</taxon>
        <taxon>Bacillati</taxon>
        <taxon>Actinomycetota</taxon>
        <taxon>Actinomycetes</taxon>
        <taxon>Micrococcales</taxon>
        <taxon>Microbacteriaceae</taxon>
        <taxon>Microbacterium</taxon>
    </lineage>
</organism>
<evidence type="ECO:0000313" key="3">
    <source>
        <dbReference type="Proteomes" id="UP001501690"/>
    </source>
</evidence>
<protein>
    <submittedName>
        <fullName evidence="2">Uncharacterized protein</fullName>
    </submittedName>
</protein>
<evidence type="ECO:0000313" key="2">
    <source>
        <dbReference type="EMBL" id="GAA1698659.1"/>
    </source>
</evidence>
<comment type="caution">
    <text evidence="2">The sequence shown here is derived from an EMBL/GenBank/DDBJ whole genome shotgun (WGS) entry which is preliminary data.</text>
</comment>
<accession>A0ABP4U4L7</accession>
<evidence type="ECO:0000256" key="1">
    <source>
        <dbReference type="SAM" id="Phobius"/>
    </source>
</evidence>
<dbReference type="EMBL" id="BAAAPL010000001">
    <property type="protein sequence ID" value="GAA1698659.1"/>
    <property type="molecule type" value="Genomic_DNA"/>
</dbReference>
<name>A0ABP4U4L7_9MICO</name>
<reference evidence="3" key="1">
    <citation type="journal article" date="2019" name="Int. J. Syst. Evol. Microbiol.">
        <title>The Global Catalogue of Microorganisms (GCM) 10K type strain sequencing project: providing services to taxonomists for standard genome sequencing and annotation.</title>
        <authorList>
            <consortium name="The Broad Institute Genomics Platform"/>
            <consortium name="The Broad Institute Genome Sequencing Center for Infectious Disease"/>
            <person name="Wu L."/>
            <person name="Ma J."/>
        </authorList>
    </citation>
    <scope>NUCLEOTIDE SEQUENCE [LARGE SCALE GENOMIC DNA]</scope>
    <source>
        <strain evidence="3">JCM 15577</strain>
    </source>
</reference>
<dbReference type="Proteomes" id="UP001501690">
    <property type="component" value="Unassembled WGS sequence"/>
</dbReference>
<feature type="transmembrane region" description="Helical" evidence="1">
    <location>
        <begin position="25"/>
        <end position="44"/>
    </location>
</feature>
<keyword evidence="3" id="KW-1185">Reference proteome</keyword>
<keyword evidence="1" id="KW-0472">Membrane</keyword>
<sequence length="81" mass="8021">MTVWVLAAVAGTVIGFVVPADQRVPWLSVVAGLSVAVSFAVQLASGRAQGFVARVGLSVLGAVLILGVISLGFGLSGLVSA</sequence>
<keyword evidence="1" id="KW-1133">Transmembrane helix</keyword>